<keyword evidence="3" id="KW-1185">Reference proteome</keyword>
<dbReference type="EMBL" id="MSZX01000013">
    <property type="protein sequence ID" value="OPA73901.1"/>
    <property type="molecule type" value="Genomic_DNA"/>
</dbReference>
<dbReference type="GO" id="GO:0004803">
    <property type="term" value="F:transposase activity"/>
    <property type="evidence" value="ECO:0007669"/>
    <property type="project" value="InterPro"/>
</dbReference>
<dbReference type="GO" id="GO:0003677">
    <property type="term" value="F:DNA binding"/>
    <property type="evidence" value="ECO:0007669"/>
    <property type="project" value="InterPro"/>
</dbReference>
<accession>A0A1T2X1Y4</accession>
<protein>
    <recommendedName>
        <fullName evidence="4">Transposase</fullName>
    </recommendedName>
</protein>
<organism evidence="2 3">
    <name type="scientific">Paenibacillus selenitireducens</name>
    <dbReference type="NCBI Taxonomy" id="1324314"/>
    <lineage>
        <taxon>Bacteria</taxon>
        <taxon>Bacillati</taxon>
        <taxon>Bacillota</taxon>
        <taxon>Bacilli</taxon>
        <taxon>Bacillales</taxon>
        <taxon>Paenibacillaceae</taxon>
        <taxon>Paenibacillus</taxon>
    </lineage>
</organism>
<comment type="caution">
    <text evidence="2">The sequence shown here is derived from an EMBL/GenBank/DDBJ whole genome shotgun (WGS) entry which is preliminary data.</text>
</comment>
<dbReference type="GO" id="GO:0006313">
    <property type="term" value="P:DNA transposition"/>
    <property type="evidence" value="ECO:0007669"/>
    <property type="project" value="InterPro"/>
</dbReference>
<proteinExistence type="predicted"/>
<dbReference type="InterPro" id="IPR009057">
    <property type="entry name" value="Homeodomain-like_sf"/>
</dbReference>
<reference evidence="2 3" key="1">
    <citation type="submission" date="2017-01" db="EMBL/GenBank/DDBJ databases">
        <title>Genome analysis of Paenibacillus selenitrireducens ES3-24.</title>
        <authorList>
            <person name="Xu D."/>
            <person name="Yao R."/>
            <person name="Zheng S."/>
        </authorList>
    </citation>
    <scope>NUCLEOTIDE SEQUENCE [LARGE SCALE GENOMIC DNA]</scope>
    <source>
        <strain evidence="2 3">ES3-24</strain>
    </source>
</reference>
<evidence type="ECO:0000256" key="1">
    <source>
        <dbReference type="SAM" id="Coils"/>
    </source>
</evidence>
<evidence type="ECO:0008006" key="4">
    <source>
        <dbReference type="Google" id="ProtNLM"/>
    </source>
</evidence>
<sequence>MIRMGGKRLKEEVRLKIVKEALAGIKVGVLARLHDIHPETIRLWVKEYRDSIPTEEIPMTDEYLQELQRLQNVEQRYEKAVKVLGEKELEIEILRELLKKKNPAYPKNSK</sequence>
<dbReference type="Pfam" id="PF01527">
    <property type="entry name" value="HTH_Tnp_1"/>
    <property type="match status" value="1"/>
</dbReference>
<gene>
    <name evidence="2" type="ORF">BVG16_26020</name>
</gene>
<dbReference type="Proteomes" id="UP000190188">
    <property type="component" value="Unassembled WGS sequence"/>
</dbReference>
<name>A0A1T2X1Y4_9BACL</name>
<feature type="coiled-coil region" evidence="1">
    <location>
        <begin position="60"/>
        <end position="90"/>
    </location>
</feature>
<dbReference type="InterPro" id="IPR002514">
    <property type="entry name" value="Transposase_8"/>
</dbReference>
<keyword evidence="1" id="KW-0175">Coiled coil</keyword>
<evidence type="ECO:0000313" key="3">
    <source>
        <dbReference type="Proteomes" id="UP000190188"/>
    </source>
</evidence>
<dbReference type="AlphaFoldDB" id="A0A1T2X1Y4"/>
<evidence type="ECO:0000313" key="2">
    <source>
        <dbReference type="EMBL" id="OPA73901.1"/>
    </source>
</evidence>
<dbReference type="STRING" id="1324314.BVG16_26020"/>
<dbReference type="SUPFAM" id="SSF46689">
    <property type="entry name" value="Homeodomain-like"/>
    <property type="match status" value="1"/>
</dbReference>